<reference evidence="2 3" key="1">
    <citation type="journal article" date="2012" name="Int. J. Syst. Evol. Microbiol.">
        <title>Vibrio caribbeanicus sp. nov., isolated from the marine sponge Scleritoderma cyanea.</title>
        <authorList>
            <person name="Hoffmann M."/>
            <person name="Monday S.R."/>
            <person name="Allard M.W."/>
            <person name="Strain E.A."/>
            <person name="Whittaker P."/>
            <person name="Naum M."/>
            <person name="McCarthy P.J."/>
            <person name="Lopez J.V."/>
            <person name="Fischer M."/>
            <person name="Brown E.W."/>
        </authorList>
    </citation>
    <scope>NUCLEOTIDE SEQUENCE [LARGE SCALE GENOMIC DNA]</scope>
    <source>
        <strain evidence="3">DSMZ 21326</strain>
    </source>
</reference>
<comment type="caution">
    <text evidence="2">The sequence shown here is derived from an EMBL/GenBank/DDBJ whole genome shotgun (WGS) entry which is preliminary data.</text>
</comment>
<dbReference type="PANTHER" id="PTHR15032:SF4">
    <property type="entry name" value="N-ACYL-PHOSPHATIDYLETHANOLAMINE-HYDROLYZING PHOSPHOLIPASE D"/>
    <property type="match status" value="1"/>
</dbReference>
<dbReference type="AlphaFoldDB" id="E8MD18"/>
<dbReference type="Proteomes" id="UP000006228">
    <property type="component" value="Unassembled WGS sequence"/>
</dbReference>
<evidence type="ECO:0000313" key="3">
    <source>
        <dbReference type="Proteomes" id="UP000006228"/>
    </source>
</evidence>
<keyword evidence="2" id="KW-0378">Hydrolase</keyword>
<evidence type="ECO:0000313" key="2">
    <source>
        <dbReference type="EMBL" id="EGA68194.1"/>
    </source>
</evidence>
<dbReference type="InterPro" id="IPR036866">
    <property type="entry name" value="RibonucZ/Hydroxyglut_hydro"/>
</dbReference>
<gene>
    <name evidence="2" type="ORF">VISI1226_15676</name>
</gene>
<dbReference type="GO" id="GO:0005737">
    <property type="term" value="C:cytoplasm"/>
    <property type="evidence" value="ECO:0007669"/>
    <property type="project" value="TreeGrafter"/>
</dbReference>
<dbReference type="EMBL" id="AEVT01000117">
    <property type="protein sequence ID" value="EGA68194.1"/>
    <property type="molecule type" value="Genomic_DNA"/>
</dbReference>
<sequence>MKHAVLATLGVIIMTTSILSCSSSDKAAEKQYPEKFANTELEYKSGFGDIIKIAKSYFTTERLNPTPTFELPVHAIDAAQLLDEQQDVLYRLGHSTIAMKIDQQLILTDPVFSDRASPVQWVGPKRFHQPPISLQALPNINVVVISHDHYDHLDKASIQALANKVDRFLVPLKIGPMLTQWGVADEKVIELDWWQSYNHNGIEFVLTPTQHFSGRGLTDRDGTLWGSWVITGQQHNVFFSGDSGYFSGFKEIGDKYGPFDFTMIETGAYNSLWADIHMFPEQSVQAHIDLQGKVMMPIHNSTFDLAMHDWNEPMQKAMEISQERDVTMVSPEIGQRVELGQPLELKPWWNL</sequence>
<organism evidence="2 3">
    <name type="scientific">Vibrio sinaloensis DSM 21326</name>
    <dbReference type="NCBI Taxonomy" id="945550"/>
    <lineage>
        <taxon>Bacteria</taxon>
        <taxon>Pseudomonadati</taxon>
        <taxon>Pseudomonadota</taxon>
        <taxon>Gammaproteobacteria</taxon>
        <taxon>Vibrionales</taxon>
        <taxon>Vibrionaceae</taxon>
        <taxon>Vibrio</taxon>
        <taxon>Vibrio oreintalis group</taxon>
    </lineage>
</organism>
<dbReference type="Pfam" id="PF12706">
    <property type="entry name" value="Lactamase_B_2"/>
    <property type="match status" value="1"/>
</dbReference>
<accession>E8MD18</accession>
<feature type="domain" description="Metallo-beta-lactamase" evidence="1">
    <location>
        <begin position="106"/>
        <end position="299"/>
    </location>
</feature>
<dbReference type="PANTHER" id="PTHR15032">
    <property type="entry name" value="N-ACYL-PHOSPHATIDYLETHANOLAMINE-HYDROLYZING PHOSPHOLIPASE D"/>
    <property type="match status" value="1"/>
</dbReference>
<dbReference type="InterPro" id="IPR001279">
    <property type="entry name" value="Metallo-B-lactamas"/>
</dbReference>
<protein>
    <submittedName>
        <fullName evidence="2">Putative Zn-dependent hydrolase of the beta-lactamase fold protein</fullName>
    </submittedName>
</protein>
<dbReference type="PROSITE" id="PS51257">
    <property type="entry name" value="PROKAR_LIPOPROTEIN"/>
    <property type="match status" value="1"/>
</dbReference>
<dbReference type="Gene3D" id="3.60.15.10">
    <property type="entry name" value="Ribonuclease Z/Hydroxyacylglutathione hydrolase-like"/>
    <property type="match status" value="1"/>
</dbReference>
<dbReference type="eggNOG" id="COG2220">
    <property type="taxonomic scope" value="Bacteria"/>
</dbReference>
<dbReference type="SUPFAM" id="SSF56281">
    <property type="entry name" value="Metallo-hydrolase/oxidoreductase"/>
    <property type="match status" value="1"/>
</dbReference>
<proteinExistence type="predicted"/>
<name>E8MD18_PHOS4</name>
<evidence type="ECO:0000259" key="1">
    <source>
        <dbReference type="Pfam" id="PF12706"/>
    </source>
</evidence>
<dbReference type="GO" id="GO:0016787">
    <property type="term" value="F:hydrolase activity"/>
    <property type="evidence" value="ECO:0007669"/>
    <property type="project" value="UniProtKB-KW"/>
</dbReference>